<feature type="compositionally biased region" description="Basic and acidic residues" evidence="1">
    <location>
        <begin position="285"/>
        <end position="302"/>
    </location>
</feature>
<evidence type="ECO:0000313" key="2">
    <source>
        <dbReference type="EMBL" id="PMD59762.1"/>
    </source>
</evidence>
<name>A0A2J6T9U3_9HELO</name>
<feature type="compositionally biased region" description="Basic and acidic residues" evidence="1">
    <location>
        <begin position="312"/>
        <end position="333"/>
    </location>
</feature>
<feature type="region of interest" description="Disordered" evidence="1">
    <location>
        <begin position="283"/>
        <end position="365"/>
    </location>
</feature>
<dbReference type="OrthoDB" id="10611993at2759"/>
<feature type="compositionally biased region" description="Basic and acidic residues" evidence="1">
    <location>
        <begin position="353"/>
        <end position="365"/>
    </location>
</feature>
<dbReference type="EMBL" id="KZ613811">
    <property type="protein sequence ID" value="PMD59762.1"/>
    <property type="molecule type" value="Genomic_DNA"/>
</dbReference>
<dbReference type="AlphaFoldDB" id="A0A2J6T9U3"/>
<gene>
    <name evidence="2" type="ORF">K444DRAFT_613081</name>
</gene>
<proteinExistence type="predicted"/>
<dbReference type="GeneID" id="36588349"/>
<sequence>MIYPSPLSPLKRRPRCASVRRAGNIGFGVVSWALPSALFSTTSPTFTSRISPSQLPSATPWGRREEVLQVRERKRLTNTGPAKVASSLREQNEPGGGMWKRRDEVWKGLLKGEVFSIEQLENEPSTQDLYYALHQEKDVLLRFLNDRHVVVKEKWVGIHQEESGRWIAPDPREQEITVERGMMVANKLVEMLSKKENWKALYGTELKEEESFRLELLVFDLSDVKVKEEGGIEGTVWWCIRSEDCEGCENCRGGQPSQPEWKEVGTMTNGFDPLYDYVEEGTQTEMEKPEKEVAEKTDRHDSGVGLEAGEEVAVRGIEDLKIGPKNARGKEAESSDDEQGGVGVVDEQTGGKSSDDKLYEGDIEN</sequence>
<feature type="region of interest" description="Disordered" evidence="1">
    <location>
        <begin position="79"/>
        <end position="99"/>
    </location>
</feature>
<keyword evidence="3" id="KW-1185">Reference proteome</keyword>
<reference evidence="2 3" key="1">
    <citation type="submission" date="2016-04" db="EMBL/GenBank/DDBJ databases">
        <title>A degradative enzymes factory behind the ericoid mycorrhizal symbiosis.</title>
        <authorList>
            <consortium name="DOE Joint Genome Institute"/>
            <person name="Martino E."/>
            <person name="Morin E."/>
            <person name="Grelet G."/>
            <person name="Kuo A."/>
            <person name="Kohler A."/>
            <person name="Daghino S."/>
            <person name="Barry K."/>
            <person name="Choi C."/>
            <person name="Cichocki N."/>
            <person name="Clum A."/>
            <person name="Copeland A."/>
            <person name="Hainaut M."/>
            <person name="Haridas S."/>
            <person name="Labutti K."/>
            <person name="Lindquist E."/>
            <person name="Lipzen A."/>
            <person name="Khouja H.-R."/>
            <person name="Murat C."/>
            <person name="Ohm R."/>
            <person name="Olson A."/>
            <person name="Spatafora J."/>
            <person name="Veneault-Fourrey C."/>
            <person name="Henrissat B."/>
            <person name="Grigoriev I."/>
            <person name="Martin F."/>
            <person name="Perotto S."/>
        </authorList>
    </citation>
    <scope>NUCLEOTIDE SEQUENCE [LARGE SCALE GENOMIC DNA]</scope>
    <source>
        <strain evidence="2 3">E</strain>
    </source>
</reference>
<evidence type="ECO:0000313" key="3">
    <source>
        <dbReference type="Proteomes" id="UP000235371"/>
    </source>
</evidence>
<dbReference type="InParanoid" id="A0A2J6T9U3"/>
<evidence type="ECO:0000256" key="1">
    <source>
        <dbReference type="SAM" id="MobiDB-lite"/>
    </source>
</evidence>
<protein>
    <submittedName>
        <fullName evidence="2">Uncharacterized protein</fullName>
    </submittedName>
</protein>
<organism evidence="2 3">
    <name type="scientific">Hyaloscypha bicolor E</name>
    <dbReference type="NCBI Taxonomy" id="1095630"/>
    <lineage>
        <taxon>Eukaryota</taxon>
        <taxon>Fungi</taxon>
        <taxon>Dikarya</taxon>
        <taxon>Ascomycota</taxon>
        <taxon>Pezizomycotina</taxon>
        <taxon>Leotiomycetes</taxon>
        <taxon>Helotiales</taxon>
        <taxon>Hyaloscyphaceae</taxon>
        <taxon>Hyaloscypha</taxon>
        <taxon>Hyaloscypha bicolor</taxon>
    </lineage>
</organism>
<dbReference type="Proteomes" id="UP000235371">
    <property type="component" value="Unassembled WGS sequence"/>
</dbReference>
<dbReference type="RefSeq" id="XP_024736666.1">
    <property type="nucleotide sequence ID" value="XM_024880272.1"/>
</dbReference>
<accession>A0A2J6T9U3</accession>